<evidence type="ECO:0000256" key="1">
    <source>
        <dbReference type="SAM" id="Coils"/>
    </source>
</evidence>
<keyword evidence="1" id="KW-0175">Coiled coil</keyword>
<keyword evidence="4" id="KW-1185">Reference proteome</keyword>
<feature type="transmembrane region" description="Helical" evidence="2">
    <location>
        <begin position="17"/>
        <end position="41"/>
    </location>
</feature>
<sequence length="146" mass="16279">MSVLAEAATQPTGVTPAVATIIVAVVTVLGGVVGAIVSYWLNRNNNSADTAEKISRAWVPVFTQYDTALEQVQKQCDACRKELNEAAERWRVAEERATDYERRLTAAEQRERTQTEVLRTLVRVYDANDPTEIEAAITQIRQMLRG</sequence>
<keyword evidence="2" id="KW-0472">Membrane</keyword>
<feature type="coiled-coil region" evidence="1">
    <location>
        <begin position="69"/>
        <end position="110"/>
    </location>
</feature>
<name>A0A345MF44_9CAUD</name>
<dbReference type="RefSeq" id="YP_010097566.1">
    <property type="nucleotide sequence ID" value="NC_055759.1"/>
</dbReference>
<dbReference type="KEGG" id="vg:65115225"/>
<dbReference type="EMBL" id="MH590592">
    <property type="protein sequence ID" value="AXH69175.1"/>
    <property type="molecule type" value="Genomic_DNA"/>
</dbReference>
<dbReference type="SUPFAM" id="SSF57997">
    <property type="entry name" value="Tropomyosin"/>
    <property type="match status" value="1"/>
</dbReference>
<dbReference type="Proteomes" id="UP000259996">
    <property type="component" value="Segment"/>
</dbReference>
<gene>
    <name evidence="3" type="primary">76</name>
    <name evidence="3" type="ORF">SEA_RYADEL_76</name>
</gene>
<evidence type="ECO:0000313" key="4">
    <source>
        <dbReference type="Proteomes" id="UP000259996"/>
    </source>
</evidence>
<keyword evidence="2" id="KW-1133">Transmembrane helix</keyword>
<evidence type="ECO:0000313" key="3">
    <source>
        <dbReference type="EMBL" id="AXH69175.1"/>
    </source>
</evidence>
<accession>A0A345MF44</accession>
<evidence type="ECO:0000256" key="2">
    <source>
        <dbReference type="SAM" id="Phobius"/>
    </source>
</evidence>
<proteinExistence type="predicted"/>
<protein>
    <submittedName>
        <fullName evidence="3">Uncharacterized protein</fullName>
    </submittedName>
</protein>
<dbReference type="GeneID" id="65115225"/>
<reference evidence="3 4" key="1">
    <citation type="submission" date="2018-07" db="EMBL/GenBank/DDBJ databases">
        <authorList>
            <person name="Miller T.W."/>
            <person name="Bachhofer D.L."/>
            <person name="Cooper A."/>
            <person name="Doty J.C."/>
            <person name="Katuri J."/>
            <person name="Musgrave J.W."/>
            <person name="Palumbo A.J."/>
            <person name="Spann H.O."/>
            <person name="Edwards J.C."/>
            <person name="Meik J.M."/>
            <person name="Edwards D.C."/>
            <person name="Warner M.H."/>
            <person name="Garlena R.A."/>
            <person name="Russell D.A."/>
            <person name="Pope W.H."/>
            <person name="Jacobs-Sera D."/>
            <person name="Hatfull G.F."/>
        </authorList>
    </citation>
    <scope>NUCLEOTIDE SEQUENCE [LARGE SCALE GENOMIC DNA]</scope>
</reference>
<keyword evidence="2" id="KW-0812">Transmembrane</keyword>
<organism evidence="3 4">
    <name type="scientific">Mycobacterium phage Ryadel</name>
    <dbReference type="NCBI Taxonomy" id="2283292"/>
    <lineage>
        <taxon>Viruses</taxon>
        <taxon>Duplodnaviria</taxon>
        <taxon>Heunggongvirae</taxon>
        <taxon>Uroviricota</taxon>
        <taxon>Caudoviricetes</taxon>
        <taxon>Corndogvirus</taxon>
        <taxon>Corndogvirus ryadel</taxon>
    </lineage>
</organism>